<protein>
    <recommendedName>
        <fullName evidence="10">Cytochrome P450</fullName>
    </recommendedName>
</protein>
<dbReference type="EMBL" id="MAVT02001004">
    <property type="protein sequence ID" value="POS72421.1"/>
    <property type="molecule type" value="Genomic_DNA"/>
</dbReference>
<keyword evidence="5" id="KW-0503">Monooxygenase</keyword>
<accession>A0A2P5HQB7</accession>
<keyword evidence="3 6" id="KW-0479">Metal-binding</keyword>
<dbReference type="PANTHER" id="PTHR24304:SF2">
    <property type="entry name" value="24-HYDROXYCHOLESTEROL 7-ALPHA-HYDROXYLASE"/>
    <property type="match status" value="1"/>
</dbReference>
<evidence type="ECO:0000256" key="2">
    <source>
        <dbReference type="ARBA" id="ARBA00022617"/>
    </source>
</evidence>
<keyword evidence="4 6" id="KW-0408">Iron</keyword>
<keyword evidence="2 6" id="KW-0349">Heme</keyword>
<sequence>MAVHTLVQSCIIATLVHWEFCLLCIAIVVCPVTYLFTTIKSYKSLSDSKDGREPPLNPYWVPFLGNWISFLLNRKNFVEDVSRRFGDKTPVTINLGPAKAYLLTQTETYGPLLRATRTCTNKAFAVRIMEQIFGTPGSAIHIYRDDKSGIGAIPLPGSTVASHLRVWHHHHKTALRFLQGDSLKAHGGRFVDYLSDELNKCSLDGPVDAEGWIQIDDFYQWWTHRLFTAAIAALCGPHLVRLSPSFVQDFWEFHGQSPVISKFYPRALAPRAYAARQRVLDAIKRWHAYARAQSDYRLNGPDDPDWDEFWGSKWMKVRQQWGQDSGAMDDDALASDDLFVITATSANALPAAFWNLIQIYNDRKLLNRVRDTLEASILTKSNTTTVEAQPFRFNLTDTLSSPLLQSIYGEVLRQRVSLFHNRSPTVGDYKLGPYTLRNGGLVCISTDIAHNSVKAWGPARTDDGKRPLDEFWAERFLVRDTPDREEKKSETVGGGGTAECNGVRFSTEGLDGAWIPYGGGALMCPGRHLAKIKMLGSVAVFAAYFDVEILNGVPCMDEAFFGMGSQPPGEPVPVRLRRKVGAGRAAVRRSGAPSVWFSHEQYH</sequence>
<evidence type="ECO:0000256" key="3">
    <source>
        <dbReference type="ARBA" id="ARBA00022723"/>
    </source>
</evidence>
<reference evidence="8" key="1">
    <citation type="submission" date="2017-09" db="EMBL/GenBank/DDBJ databases">
        <title>Polyketide synthases of a Diaporthe helianthi virulent isolate.</title>
        <authorList>
            <person name="Baroncelli R."/>
        </authorList>
    </citation>
    <scope>NUCLEOTIDE SEQUENCE [LARGE SCALE GENOMIC DNA]</scope>
    <source>
        <strain evidence="8">7/96</strain>
    </source>
</reference>
<dbReference type="InParanoid" id="A0A2P5HQB7"/>
<dbReference type="AlphaFoldDB" id="A0A2P5HQB7"/>
<dbReference type="InterPro" id="IPR036396">
    <property type="entry name" value="Cyt_P450_sf"/>
</dbReference>
<dbReference type="Proteomes" id="UP000094444">
    <property type="component" value="Unassembled WGS sequence"/>
</dbReference>
<evidence type="ECO:0000256" key="4">
    <source>
        <dbReference type="ARBA" id="ARBA00023004"/>
    </source>
</evidence>
<feature type="binding site" description="axial binding residue" evidence="6">
    <location>
        <position position="524"/>
    </location>
    <ligand>
        <name>heme</name>
        <dbReference type="ChEBI" id="CHEBI:30413"/>
    </ligand>
    <ligandPart>
        <name>Fe</name>
        <dbReference type="ChEBI" id="CHEBI:18248"/>
    </ligandPart>
</feature>
<keyword evidence="7" id="KW-1133">Transmembrane helix</keyword>
<dbReference type="PANTHER" id="PTHR24304">
    <property type="entry name" value="CYTOCHROME P450 FAMILY 7"/>
    <property type="match status" value="1"/>
</dbReference>
<evidence type="ECO:0000256" key="5">
    <source>
        <dbReference type="ARBA" id="ARBA00023033"/>
    </source>
</evidence>
<keyword evidence="7" id="KW-0812">Transmembrane</keyword>
<name>A0A2P5HQB7_DIAHE</name>
<evidence type="ECO:0000256" key="7">
    <source>
        <dbReference type="SAM" id="Phobius"/>
    </source>
</evidence>
<comment type="cofactor">
    <cofactor evidence="6">
        <name>heme</name>
        <dbReference type="ChEBI" id="CHEBI:30413"/>
    </cofactor>
</comment>
<evidence type="ECO:0000313" key="9">
    <source>
        <dbReference type="Proteomes" id="UP000094444"/>
    </source>
</evidence>
<evidence type="ECO:0000256" key="1">
    <source>
        <dbReference type="ARBA" id="ARBA00010617"/>
    </source>
</evidence>
<dbReference type="PRINTS" id="PR00465">
    <property type="entry name" value="EP450IV"/>
</dbReference>
<dbReference type="CDD" id="cd11040">
    <property type="entry name" value="CYP7_CYP8-like"/>
    <property type="match status" value="1"/>
</dbReference>
<keyword evidence="5" id="KW-0560">Oxidoreductase</keyword>
<dbReference type="Gene3D" id="1.10.630.10">
    <property type="entry name" value="Cytochrome P450"/>
    <property type="match status" value="1"/>
</dbReference>
<dbReference type="OrthoDB" id="3366823at2759"/>
<keyword evidence="9" id="KW-1185">Reference proteome</keyword>
<evidence type="ECO:0000313" key="8">
    <source>
        <dbReference type="EMBL" id="POS72421.1"/>
    </source>
</evidence>
<dbReference type="STRING" id="158607.A0A2P5HQB7"/>
<evidence type="ECO:0008006" key="10">
    <source>
        <dbReference type="Google" id="ProtNLM"/>
    </source>
</evidence>
<dbReference type="InterPro" id="IPR050529">
    <property type="entry name" value="CYP450_sterol_14alpha_dmase"/>
</dbReference>
<organism evidence="8 9">
    <name type="scientific">Diaporthe helianthi</name>
    <dbReference type="NCBI Taxonomy" id="158607"/>
    <lineage>
        <taxon>Eukaryota</taxon>
        <taxon>Fungi</taxon>
        <taxon>Dikarya</taxon>
        <taxon>Ascomycota</taxon>
        <taxon>Pezizomycotina</taxon>
        <taxon>Sordariomycetes</taxon>
        <taxon>Sordariomycetidae</taxon>
        <taxon>Diaporthales</taxon>
        <taxon>Diaporthaceae</taxon>
        <taxon>Diaporthe</taxon>
    </lineage>
</organism>
<dbReference type="GO" id="GO:0016705">
    <property type="term" value="F:oxidoreductase activity, acting on paired donors, with incorporation or reduction of molecular oxygen"/>
    <property type="evidence" value="ECO:0007669"/>
    <property type="project" value="InterPro"/>
</dbReference>
<comment type="caution">
    <text evidence="8">The sequence shown here is derived from an EMBL/GenBank/DDBJ whole genome shotgun (WGS) entry which is preliminary data.</text>
</comment>
<keyword evidence="7" id="KW-0472">Membrane</keyword>
<proteinExistence type="inferred from homology"/>
<dbReference type="GO" id="GO:0005506">
    <property type="term" value="F:iron ion binding"/>
    <property type="evidence" value="ECO:0007669"/>
    <property type="project" value="InterPro"/>
</dbReference>
<gene>
    <name evidence="8" type="ORF">DHEL01_v209190</name>
</gene>
<evidence type="ECO:0000256" key="6">
    <source>
        <dbReference type="PIRSR" id="PIRSR602403-1"/>
    </source>
</evidence>
<dbReference type="GO" id="GO:0020037">
    <property type="term" value="F:heme binding"/>
    <property type="evidence" value="ECO:0007669"/>
    <property type="project" value="InterPro"/>
</dbReference>
<comment type="similarity">
    <text evidence="1">Belongs to the cytochrome P450 family.</text>
</comment>
<dbReference type="InterPro" id="IPR002403">
    <property type="entry name" value="Cyt_P450_E_grp-IV"/>
</dbReference>
<feature type="transmembrane region" description="Helical" evidence="7">
    <location>
        <begin position="6"/>
        <end position="36"/>
    </location>
</feature>
<dbReference type="SUPFAM" id="SSF48264">
    <property type="entry name" value="Cytochrome P450"/>
    <property type="match status" value="1"/>
</dbReference>
<dbReference type="GO" id="GO:0008395">
    <property type="term" value="F:steroid hydroxylase activity"/>
    <property type="evidence" value="ECO:0007669"/>
    <property type="project" value="TreeGrafter"/>
</dbReference>